<keyword evidence="6" id="KW-1185">Reference proteome</keyword>
<keyword evidence="3" id="KW-0732">Signal</keyword>
<dbReference type="Gene3D" id="2.30.30.40">
    <property type="entry name" value="SH3 Domains"/>
    <property type="match status" value="1"/>
</dbReference>
<gene>
    <name evidence="5" type="primary">batE</name>
    <name evidence="5" type="ORF">GCM10011416_05770</name>
</gene>
<organism evidence="5 6">
    <name type="scientific">Polaribacter pacificus</name>
    <dbReference type="NCBI Taxonomy" id="1775173"/>
    <lineage>
        <taxon>Bacteria</taxon>
        <taxon>Pseudomonadati</taxon>
        <taxon>Bacteroidota</taxon>
        <taxon>Flavobacteriia</taxon>
        <taxon>Flavobacteriales</taxon>
        <taxon>Flavobacteriaceae</taxon>
    </lineage>
</organism>
<dbReference type="SMART" id="SM00028">
    <property type="entry name" value="TPR"/>
    <property type="match status" value="2"/>
</dbReference>
<dbReference type="SMART" id="SM00287">
    <property type="entry name" value="SH3b"/>
    <property type="match status" value="1"/>
</dbReference>
<sequence length="253" mass="28895">MKKSIYIVFILVAQTMFAQTSSALFDQANGLYKEGQYKKAIELYTQIEGKDSISSDLYYNLGNCYYKLNSVANTIYYYEKALLINPLNTDATNNLTFAKRMVIDNIEELPQTFLQRLETNYIKKLSFDQWARISVIFSVLTAVLFLLFYISKISNKKRIYFITSIIAFLGLLASLSVSYHQYDKHKTTKTAIIFAAKVSVKNAPTSNSDEIFELHEGTKVQILDAVDDWNKILLADGKIGWMSSSELKLLTQN</sequence>
<feature type="transmembrane region" description="Helical" evidence="2">
    <location>
        <begin position="159"/>
        <end position="179"/>
    </location>
</feature>
<evidence type="ECO:0000259" key="4">
    <source>
        <dbReference type="PROSITE" id="PS51781"/>
    </source>
</evidence>
<name>A0A917MCJ7_9FLAO</name>
<dbReference type="InterPro" id="IPR011990">
    <property type="entry name" value="TPR-like_helical_dom_sf"/>
</dbReference>
<feature type="chain" id="PRO_5036816727" evidence="3">
    <location>
        <begin position="19"/>
        <end position="253"/>
    </location>
</feature>
<accession>A0A917MCJ7</accession>
<dbReference type="SUPFAM" id="SSF48452">
    <property type="entry name" value="TPR-like"/>
    <property type="match status" value="1"/>
</dbReference>
<keyword evidence="2" id="KW-0472">Membrane</keyword>
<keyword evidence="2" id="KW-0812">Transmembrane</keyword>
<dbReference type="Gene3D" id="1.25.40.10">
    <property type="entry name" value="Tetratricopeptide repeat domain"/>
    <property type="match status" value="1"/>
</dbReference>
<keyword evidence="2" id="KW-1133">Transmembrane helix</keyword>
<dbReference type="PROSITE" id="PS51781">
    <property type="entry name" value="SH3B"/>
    <property type="match status" value="1"/>
</dbReference>
<proteinExistence type="predicted"/>
<dbReference type="InterPro" id="IPR003646">
    <property type="entry name" value="SH3-like_bac-type"/>
</dbReference>
<dbReference type="Proteomes" id="UP000633278">
    <property type="component" value="Unassembled WGS sequence"/>
</dbReference>
<feature type="domain" description="SH3b" evidence="4">
    <location>
        <begin position="188"/>
        <end position="251"/>
    </location>
</feature>
<dbReference type="Pfam" id="PF00515">
    <property type="entry name" value="TPR_1"/>
    <property type="match status" value="1"/>
</dbReference>
<reference evidence="5" key="1">
    <citation type="journal article" date="2014" name="Int. J. Syst. Evol. Microbiol.">
        <title>Complete genome sequence of Corynebacterium casei LMG S-19264T (=DSM 44701T), isolated from a smear-ripened cheese.</title>
        <authorList>
            <consortium name="US DOE Joint Genome Institute (JGI-PGF)"/>
            <person name="Walter F."/>
            <person name="Albersmeier A."/>
            <person name="Kalinowski J."/>
            <person name="Ruckert C."/>
        </authorList>
    </citation>
    <scope>NUCLEOTIDE SEQUENCE</scope>
    <source>
        <strain evidence="5">CGMCC 1.15763</strain>
    </source>
</reference>
<protein>
    <submittedName>
        <fullName evidence="5">BatE protein</fullName>
    </submittedName>
</protein>
<evidence type="ECO:0000256" key="2">
    <source>
        <dbReference type="SAM" id="Phobius"/>
    </source>
</evidence>
<feature type="transmembrane region" description="Helical" evidence="2">
    <location>
        <begin position="130"/>
        <end position="150"/>
    </location>
</feature>
<dbReference type="AlphaFoldDB" id="A0A917MCJ7"/>
<evidence type="ECO:0000313" key="5">
    <source>
        <dbReference type="EMBL" id="GGG91859.1"/>
    </source>
</evidence>
<feature type="repeat" description="TPR" evidence="1">
    <location>
        <begin position="55"/>
        <end position="88"/>
    </location>
</feature>
<evidence type="ECO:0000313" key="6">
    <source>
        <dbReference type="Proteomes" id="UP000633278"/>
    </source>
</evidence>
<dbReference type="EMBL" id="BMJW01000001">
    <property type="protein sequence ID" value="GGG91859.1"/>
    <property type="molecule type" value="Genomic_DNA"/>
</dbReference>
<comment type="caution">
    <text evidence="5">The sequence shown here is derived from an EMBL/GenBank/DDBJ whole genome shotgun (WGS) entry which is preliminary data.</text>
</comment>
<dbReference type="PROSITE" id="PS50005">
    <property type="entry name" value="TPR"/>
    <property type="match status" value="1"/>
</dbReference>
<evidence type="ECO:0000256" key="1">
    <source>
        <dbReference type="PROSITE-ProRule" id="PRU00339"/>
    </source>
</evidence>
<feature type="signal peptide" evidence="3">
    <location>
        <begin position="1"/>
        <end position="18"/>
    </location>
</feature>
<dbReference type="Pfam" id="PF08239">
    <property type="entry name" value="SH3_3"/>
    <property type="match status" value="1"/>
</dbReference>
<dbReference type="PROSITE" id="PS50293">
    <property type="entry name" value="TPR_REGION"/>
    <property type="match status" value="1"/>
</dbReference>
<dbReference type="InterPro" id="IPR019734">
    <property type="entry name" value="TPR_rpt"/>
</dbReference>
<keyword evidence="1" id="KW-0802">TPR repeat</keyword>
<evidence type="ECO:0000256" key="3">
    <source>
        <dbReference type="SAM" id="SignalP"/>
    </source>
</evidence>
<reference evidence="5" key="2">
    <citation type="submission" date="2020-09" db="EMBL/GenBank/DDBJ databases">
        <authorList>
            <person name="Sun Q."/>
            <person name="Zhou Y."/>
        </authorList>
    </citation>
    <scope>NUCLEOTIDE SEQUENCE</scope>
    <source>
        <strain evidence="5">CGMCC 1.15763</strain>
    </source>
</reference>
<dbReference type="RefSeq" id="WP_188597765.1">
    <property type="nucleotide sequence ID" value="NZ_BMJW01000001.1"/>
</dbReference>